<gene>
    <name evidence="9" type="ORF">EDD79_102347</name>
</gene>
<sequence>MKKLLIALLSLTLIIALTACGKSAPTTQGPTPLSETSLVVGVTGGPHEEIMEKVKELAAKEGLNIDVKVFSDYVIPNIALAEGELDINSFQHKPYLDNFKGERNLDLVEIAKTVIFPMGIYSDKLTDISQLAEGSKVALPNDPTNGARALILFESANLIKLAEGVGAQATVQDIVENPLNLKFIELEASQLPRQLSEVSAAAINANYAIEHGFVPTENSIFLESGEAPWVNVIAVRTENKDDAVLNKFISIYQSEEVRQFIVDRFQGSIIPGW</sequence>
<dbReference type="CDD" id="cd13526">
    <property type="entry name" value="PBP2_lipoprotein_MetQ_like"/>
    <property type="match status" value="1"/>
</dbReference>
<dbReference type="Pfam" id="PF03180">
    <property type="entry name" value="Lipoprotein_9"/>
    <property type="match status" value="1"/>
</dbReference>
<dbReference type="PROSITE" id="PS51257">
    <property type="entry name" value="PROKAR_LIPOPROTEIN"/>
    <property type="match status" value="1"/>
</dbReference>
<dbReference type="PANTHER" id="PTHR30429:SF1">
    <property type="entry name" value="D-METHIONINE-BINDING LIPOPROTEIN METQ-RELATED"/>
    <property type="match status" value="1"/>
</dbReference>
<evidence type="ECO:0000256" key="8">
    <source>
        <dbReference type="SAM" id="SignalP"/>
    </source>
</evidence>
<dbReference type="RefSeq" id="WP_132848780.1">
    <property type="nucleotide sequence ID" value="NZ_CP058648.1"/>
</dbReference>
<keyword evidence="2 8" id="KW-0732">Signal</keyword>
<feature type="signal peptide" evidence="8">
    <location>
        <begin position="1"/>
        <end position="19"/>
    </location>
</feature>
<dbReference type="Gene3D" id="3.40.190.10">
    <property type="entry name" value="Periplasmic binding protein-like II"/>
    <property type="match status" value="2"/>
</dbReference>
<keyword evidence="3" id="KW-0472">Membrane</keyword>
<comment type="similarity">
    <text evidence="6">Belongs to the nlpA lipoprotein family.</text>
</comment>
<keyword evidence="4" id="KW-0564">Palmitate</keyword>
<comment type="caution">
    <text evidence="9">The sequence shown here is derived from an EMBL/GenBank/DDBJ whole genome shotgun (WGS) entry which is preliminary data.</text>
</comment>
<reference evidence="9 10" key="1">
    <citation type="submission" date="2019-03" db="EMBL/GenBank/DDBJ databases">
        <title>Genomic Encyclopedia of Type Strains, Phase IV (KMG-IV): sequencing the most valuable type-strain genomes for metagenomic binning, comparative biology and taxonomic classification.</title>
        <authorList>
            <person name="Goeker M."/>
        </authorList>
    </citation>
    <scope>NUCLEOTIDE SEQUENCE [LARGE SCALE GENOMIC DNA]</scope>
    <source>
        <strain evidence="9 10">DSM 100013</strain>
    </source>
</reference>
<accession>A0A4R2TFB0</accession>
<dbReference type="Proteomes" id="UP000295504">
    <property type="component" value="Unassembled WGS sequence"/>
</dbReference>
<dbReference type="OrthoDB" id="9812878at2"/>
<evidence type="ECO:0000256" key="7">
    <source>
        <dbReference type="PIRSR" id="PIRSR002854-1"/>
    </source>
</evidence>
<proteinExistence type="inferred from homology"/>
<evidence type="ECO:0000256" key="6">
    <source>
        <dbReference type="PIRNR" id="PIRNR002854"/>
    </source>
</evidence>
<protein>
    <recommendedName>
        <fullName evidence="6">Lipoprotein</fullName>
    </recommendedName>
</protein>
<dbReference type="NCBIfam" id="TIGR00363">
    <property type="entry name" value="MetQ/NlpA family lipoprotein"/>
    <property type="match status" value="1"/>
</dbReference>
<keyword evidence="10" id="KW-1185">Reference proteome</keyword>
<comment type="subcellular location">
    <subcellularLocation>
        <location evidence="1">Membrane</location>
        <topology evidence="1">Lipid-anchor</topology>
    </subcellularLocation>
</comment>
<dbReference type="PIRSF" id="PIRSF002854">
    <property type="entry name" value="MetQ"/>
    <property type="match status" value="1"/>
</dbReference>
<dbReference type="AlphaFoldDB" id="A0A4R2TFB0"/>
<evidence type="ECO:0000256" key="1">
    <source>
        <dbReference type="ARBA" id="ARBA00004635"/>
    </source>
</evidence>
<organism evidence="9 10">
    <name type="scientific">Serpentinicella alkaliphila</name>
    <dbReference type="NCBI Taxonomy" id="1734049"/>
    <lineage>
        <taxon>Bacteria</taxon>
        <taxon>Bacillati</taxon>
        <taxon>Bacillota</taxon>
        <taxon>Clostridia</taxon>
        <taxon>Peptostreptococcales</taxon>
        <taxon>Natronincolaceae</taxon>
        <taxon>Serpentinicella</taxon>
    </lineage>
</organism>
<evidence type="ECO:0000313" key="10">
    <source>
        <dbReference type="Proteomes" id="UP000295504"/>
    </source>
</evidence>
<dbReference type="GO" id="GO:0016020">
    <property type="term" value="C:membrane"/>
    <property type="evidence" value="ECO:0007669"/>
    <property type="project" value="UniProtKB-SubCell"/>
</dbReference>
<name>A0A4R2TFB0_9FIRM</name>
<evidence type="ECO:0000256" key="4">
    <source>
        <dbReference type="ARBA" id="ARBA00023139"/>
    </source>
</evidence>
<evidence type="ECO:0000256" key="5">
    <source>
        <dbReference type="ARBA" id="ARBA00023288"/>
    </source>
</evidence>
<dbReference type="InterPro" id="IPR004872">
    <property type="entry name" value="Lipoprotein_NlpA"/>
</dbReference>
<dbReference type="EMBL" id="SLYC01000023">
    <property type="protein sequence ID" value="TCQ01771.1"/>
    <property type="molecule type" value="Genomic_DNA"/>
</dbReference>
<feature type="chain" id="PRO_5038376926" description="Lipoprotein" evidence="8">
    <location>
        <begin position="20"/>
        <end position="273"/>
    </location>
</feature>
<feature type="lipid moiety-binding region" description="S-diacylglycerol cysteine" evidence="7">
    <location>
        <position position="20"/>
    </location>
</feature>
<keyword evidence="5 6" id="KW-0449">Lipoprotein</keyword>
<dbReference type="SUPFAM" id="SSF53850">
    <property type="entry name" value="Periplasmic binding protein-like II"/>
    <property type="match status" value="1"/>
</dbReference>
<evidence type="ECO:0000313" key="9">
    <source>
        <dbReference type="EMBL" id="TCQ01771.1"/>
    </source>
</evidence>
<evidence type="ECO:0000256" key="2">
    <source>
        <dbReference type="ARBA" id="ARBA00022729"/>
    </source>
</evidence>
<evidence type="ECO:0000256" key="3">
    <source>
        <dbReference type="ARBA" id="ARBA00023136"/>
    </source>
</evidence>
<dbReference type="PANTHER" id="PTHR30429">
    <property type="entry name" value="D-METHIONINE-BINDING LIPOPROTEIN METQ"/>
    <property type="match status" value="1"/>
</dbReference>